<organism evidence="3 4">
    <name type="scientific">Striga hermonthica</name>
    <name type="common">Purple witchweed</name>
    <name type="synonym">Buchnera hermonthica</name>
    <dbReference type="NCBI Taxonomy" id="68872"/>
    <lineage>
        <taxon>Eukaryota</taxon>
        <taxon>Viridiplantae</taxon>
        <taxon>Streptophyta</taxon>
        <taxon>Embryophyta</taxon>
        <taxon>Tracheophyta</taxon>
        <taxon>Spermatophyta</taxon>
        <taxon>Magnoliopsida</taxon>
        <taxon>eudicotyledons</taxon>
        <taxon>Gunneridae</taxon>
        <taxon>Pentapetalae</taxon>
        <taxon>asterids</taxon>
        <taxon>lamiids</taxon>
        <taxon>Lamiales</taxon>
        <taxon>Orobanchaceae</taxon>
        <taxon>Buchnereae</taxon>
        <taxon>Striga</taxon>
    </lineage>
</organism>
<evidence type="ECO:0000313" key="4">
    <source>
        <dbReference type="Proteomes" id="UP001153555"/>
    </source>
</evidence>
<dbReference type="PANTHER" id="PTHR33427">
    <property type="entry name" value="HNH ENDONUCLEASE"/>
    <property type="match status" value="1"/>
</dbReference>
<protein>
    <submittedName>
        <fullName evidence="3">Uncharacterized protein</fullName>
    </submittedName>
</protein>
<feature type="region of interest" description="Disordered" evidence="2">
    <location>
        <begin position="658"/>
        <end position="691"/>
    </location>
</feature>
<dbReference type="EMBL" id="CACSLK010034598">
    <property type="protein sequence ID" value="CAA0842696.1"/>
    <property type="molecule type" value="Genomic_DNA"/>
</dbReference>
<reference evidence="3" key="1">
    <citation type="submission" date="2019-12" db="EMBL/GenBank/DDBJ databases">
        <authorList>
            <person name="Scholes J."/>
        </authorList>
    </citation>
    <scope>NUCLEOTIDE SEQUENCE</scope>
</reference>
<gene>
    <name evidence="3" type="ORF">SHERM_08555</name>
</gene>
<keyword evidence="4" id="KW-1185">Reference proteome</keyword>
<sequence>MVSKLMFTDEEMAVDEGFGYPKAFAKLCRDPGFGPFSHGPPFAFNPYALGQQEGSRVKELEELFPIIDPKAKPTAKPKIFLSLLWKQLNHLGNAGFDPEVIRVDSYGNVLYYHADAASPLAWDIDHWFPCSRGGLTVPSNLRILQWQVCKRKHDKLEFLIPWWDFQIGISINQFLSIFASSNADFRRRAFSWLFSEGESEELNSSQTVESHVFPQHYLESKGKLGLAPAGLVLSRRESSDAPLKSLDLNQRPRSTIPIVALKKTKHYPDENENDIMAVNPYQAIALARDSLKQREETAKMHAEIQKLDNEVCELQQKTEEEKVSIQELELVLMKKRRRAEKCRRLAESQCSYRAMLEKMIRDAMHQSVVYKEQVRLNQAAASALLARLEAQKAICDSAERELHMKYKQRDELEKQIRPEWEQARKRSRMNDTTLIEDETAAALCLMENKQEMETNDTKKAILYLSEHKELRKFLEEEQSPTGANLEGPPEEGKEKNNNSFRIMQPCKKDDKKDNEEKGYIIEERLEKLEIENGGKIFDIQFPFPQETEDEEEDEESRRLRGKGNIEKWLQFLLENTPEDDDPKANTVKSKDENRATTRTDEFIEKLNLVYPHRDIKLLKVQECTQAPGKEEKTDDTPLGKNPPYRIVPEKIKEKEWVATDKGSRRMSSPDVSVVKGKVGKEKELSRSESARAFRRIPSSPSLILNSMKKRVDCMRKKPLVLDDNSIAEDYASRSSFIKTSISTLKRAVRI</sequence>
<evidence type="ECO:0000313" key="3">
    <source>
        <dbReference type="EMBL" id="CAA0842696.1"/>
    </source>
</evidence>
<comment type="caution">
    <text evidence="3">The sequence shown here is derived from an EMBL/GenBank/DDBJ whole genome shotgun (WGS) entry which is preliminary data.</text>
</comment>
<evidence type="ECO:0000256" key="1">
    <source>
        <dbReference type="SAM" id="Coils"/>
    </source>
</evidence>
<dbReference type="OrthoDB" id="608866at2759"/>
<dbReference type="AlphaFoldDB" id="A0A9N7RSY6"/>
<feature type="coiled-coil region" evidence="1">
    <location>
        <begin position="371"/>
        <end position="415"/>
    </location>
</feature>
<evidence type="ECO:0000256" key="2">
    <source>
        <dbReference type="SAM" id="MobiDB-lite"/>
    </source>
</evidence>
<dbReference type="PANTHER" id="PTHR33427:SF2">
    <property type="entry name" value="TRICHOHYALIN"/>
    <property type="match status" value="1"/>
</dbReference>
<accession>A0A9N7RSY6</accession>
<feature type="compositionally biased region" description="Basic and acidic residues" evidence="2">
    <location>
        <begin position="678"/>
        <end position="691"/>
    </location>
</feature>
<proteinExistence type="predicted"/>
<keyword evidence="1" id="KW-0175">Coiled coil</keyword>
<feature type="region of interest" description="Disordered" evidence="2">
    <location>
        <begin position="475"/>
        <end position="514"/>
    </location>
</feature>
<feature type="region of interest" description="Disordered" evidence="2">
    <location>
        <begin position="574"/>
        <end position="596"/>
    </location>
</feature>
<feature type="region of interest" description="Disordered" evidence="2">
    <location>
        <begin position="541"/>
        <end position="560"/>
    </location>
</feature>
<name>A0A9N7RSY6_STRHE</name>
<dbReference type="Proteomes" id="UP001153555">
    <property type="component" value="Unassembled WGS sequence"/>
</dbReference>